<accession>A0ABV0YR04</accession>
<reference evidence="2 3" key="1">
    <citation type="submission" date="2021-06" db="EMBL/GenBank/DDBJ databases">
        <authorList>
            <person name="Palmer J.M."/>
        </authorList>
    </citation>
    <scope>NUCLEOTIDE SEQUENCE [LARGE SCALE GENOMIC DNA]</scope>
    <source>
        <strain evidence="2 3">AS_MEX2019</strain>
        <tissue evidence="2">Muscle</tissue>
    </source>
</reference>
<comment type="caution">
    <text evidence="2">The sequence shown here is derived from an EMBL/GenBank/DDBJ whole genome shotgun (WGS) entry which is preliminary data.</text>
</comment>
<sequence length="236" mass="26745">MHSKEAALQNRDRHQEPEYREGTRIEPEPPRSKRCPSTPKANHPPPSRKKTCTHPNIRTTPRTHKTLDTQIDSAPPPPIDPPPHQQSALLEGESTCNEMVPTRQFRRPLHPSMHRRPPCGCRMPEHAPAQIPGDIPARTQASPAQPGPKPRGDMPQEPRAPKSIPDLPRSSPATRPVTYVRWYRLPKSIACRYQMPPPRGRGCLKTYIIQQKVSVLVNIKKVFIFPIHEDSFLSNT</sequence>
<feature type="compositionally biased region" description="Pro residues" evidence="1">
    <location>
        <begin position="74"/>
        <end position="84"/>
    </location>
</feature>
<feature type="region of interest" description="Disordered" evidence="1">
    <location>
        <begin position="1"/>
        <end position="88"/>
    </location>
</feature>
<keyword evidence="3" id="KW-1185">Reference proteome</keyword>
<protein>
    <submittedName>
        <fullName evidence="2">Uncharacterized protein</fullName>
    </submittedName>
</protein>
<feature type="compositionally biased region" description="Basic and acidic residues" evidence="1">
    <location>
        <begin position="10"/>
        <end position="31"/>
    </location>
</feature>
<feature type="compositionally biased region" description="Basic and acidic residues" evidence="1">
    <location>
        <begin position="150"/>
        <end position="160"/>
    </location>
</feature>
<organism evidence="2 3">
    <name type="scientific">Ameca splendens</name>
    <dbReference type="NCBI Taxonomy" id="208324"/>
    <lineage>
        <taxon>Eukaryota</taxon>
        <taxon>Metazoa</taxon>
        <taxon>Chordata</taxon>
        <taxon>Craniata</taxon>
        <taxon>Vertebrata</taxon>
        <taxon>Euteleostomi</taxon>
        <taxon>Actinopterygii</taxon>
        <taxon>Neopterygii</taxon>
        <taxon>Teleostei</taxon>
        <taxon>Neoteleostei</taxon>
        <taxon>Acanthomorphata</taxon>
        <taxon>Ovalentaria</taxon>
        <taxon>Atherinomorphae</taxon>
        <taxon>Cyprinodontiformes</taxon>
        <taxon>Goodeidae</taxon>
        <taxon>Ameca</taxon>
    </lineage>
</organism>
<dbReference type="EMBL" id="JAHRIP010039473">
    <property type="protein sequence ID" value="MEQ2296104.1"/>
    <property type="molecule type" value="Genomic_DNA"/>
</dbReference>
<feature type="region of interest" description="Disordered" evidence="1">
    <location>
        <begin position="122"/>
        <end position="173"/>
    </location>
</feature>
<proteinExistence type="predicted"/>
<name>A0ABV0YR04_9TELE</name>
<evidence type="ECO:0000313" key="2">
    <source>
        <dbReference type="EMBL" id="MEQ2296104.1"/>
    </source>
</evidence>
<gene>
    <name evidence="2" type="ORF">AMECASPLE_021478</name>
</gene>
<dbReference type="Proteomes" id="UP001469553">
    <property type="component" value="Unassembled WGS sequence"/>
</dbReference>
<evidence type="ECO:0000256" key="1">
    <source>
        <dbReference type="SAM" id="MobiDB-lite"/>
    </source>
</evidence>
<evidence type="ECO:0000313" key="3">
    <source>
        <dbReference type="Proteomes" id="UP001469553"/>
    </source>
</evidence>